<dbReference type="RefSeq" id="WP_108824300.1">
    <property type="nucleotide sequence ID" value="NZ_CP023004.1"/>
</dbReference>
<feature type="active site" description="Proton acceptor" evidence="9 10">
    <location>
        <position position="192"/>
    </location>
</feature>
<keyword evidence="9" id="KW-0963">Cytoplasm</keyword>
<dbReference type="InterPro" id="IPR036291">
    <property type="entry name" value="NAD(P)-bd_dom_sf"/>
</dbReference>
<dbReference type="InterPro" id="IPR008927">
    <property type="entry name" value="6-PGluconate_DH-like_C_sf"/>
</dbReference>
<dbReference type="UniPathway" id="UPA00940"/>
<gene>
    <name evidence="9" type="primary">gpsA</name>
    <name evidence="17" type="ORF">CKA38_03805</name>
</gene>
<feature type="binding site" evidence="11">
    <location>
        <position position="108"/>
    </location>
    <ligand>
        <name>substrate</name>
    </ligand>
</feature>
<comment type="catalytic activity">
    <reaction evidence="9">
        <text>sn-glycerol 3-phosphate + NAD(+) = dihydroxyacetone phosphate + NADH + H(+)</text>
        <dbReference type="Rhea" id="RHEA:11092"/>
        <dbReference type="ChEBI" id="CHEBI:15378"/>
        <dbReference type="ChEBI" id="CHEBI:57540"/>
        <dbReference type="ChEBI" id="CHEBI:57597"/>
        <dbReference type="ChEBI" id="CHEBI:57642"/>
        <dbReference type="ChEBI" id="CHEBI:57945"/>
        <dbReference type="EC" id="1.1.1.94"/>
    </reaction>
</comment>
<accession>A0A2U8E0Z3</accession>
<dbReference type="NCBIfam" id="NF000940">
    <property type="entry name" value="PRK00094.1-2"/>
    <property type="match status" value="1"/>
</dbReference>
<dbReference type="Pfam" id="PF07479">
    <property type="entry name" value="NAD_Gly3P_dh_C"/>
    <property type="match status" value="1"/>
</dbReference>
<dbReference type="Gene3D" id="1.10.1040.10">
    <property type="entry name" value="N-(1-d-carboxylethyl)-l-norvaline Dehydrogenase, domain 2"/>
    <property type="match status" value="1"/>
</dbReference>
<evidence type="ECO:0000313" key="17">
    <source>
        <dbReference type="EMBL" id="AWI08491.1"/>
    </source>
</evidence>
<feature type="binding site" evidence="9">
    <location>
        <position position="140"/>
    </location>
    <ligand>
        <name>NADPH</name>
        <dbReference type="ChEBI" id="CHEBI:57783"/>
    </ligand>
</feature>
<dbReference type="GO" id="GO:0008654">
    <property type="term" value="P:phospholipid biosynthetic process"/>
    <property type="evidence" value="ECO:0007669"/>
    <property type="project" value="UniProtKB-KW"/>
</dbReference>
<dbReference type="InterPro" id="IPR006109">
    <property type="entry name" value="G3P_DH_NAD-dep_C"/>
</dbReference>
<keyword evidence="4 9" id="KW-0560">Oxidoreductase</keyword>
<feature type="binding site" evidence="9">
    <location>
        <position position="136"/>
    </location>
    <ligand>
        <name>sn-glycerol 3-phosphate</name>
        <dbReference type="ChEBI" id="CHEBI:57597"/>
    </ligand>
</feature>
<keyword evidence="3 9" id="KW-0521">NADP</keyword>
<keyword evidence="2 9" id="KW-0444">Lipid biosynthesis</keyword>
<feature type="domain" description="Glycerol-3-phosphate dehydrogenase NAD-dependent C-terminal" evidence="16">
    <location>
        <begin position="181"/>
        <end position="321"/>
    </location>
</feature>
<evidence type="ECO:0000256" key="14">
    <source>
        <dbReference type="RuleBase" id="RU000439"/>
    </source>
</evidence>
<dbReference type="HAMAP" id="MF_00394">
    <property type="entry name" value="NAD_Glyc3P_dehydrog"/>
    <property type="match status" value="1"/>
</dbReference>
<dbReference type="InterPro" id="IPR013328">
    <property type="entry name" value="6PGD_dom2"/>
</dbReference>
<dbReference type="Proteomes" id="UP000244896">
    <property type="component" value="Chromosome"/>
</dbReference>
<name>A0A2U8E0Z3_9BACT</name>
<keyword evidence="6 9" id="KW-0443">Lipid metabolism</keyword>
<dbReference type="FunFam" id="1.10.1040.10:FF:000001">
    <property type="entry name" value="Glycerol-3-phosphate dehydrogenase [NAD(P)+]"/>
    <property type="match status" value="1"/>
</dbReference>
<feature type="binding site" evidence="9">
    <location>
        <position position="256"/>
    </location>
    <ligand>
        <name>NADPH</name>
        <dbReference type="ChEBI" id="CHEBI:57783"/>
    </ligand>
</feature>
<comment type="pathway">
    <text evidence="9">Membrane lipid metabolism; glycerophospholipid metabolism.</text>
</comment>
<dbReference type="Gene3D" id="3.40.50.720">
    <property type="entry name" value="NAD(P)-binding Rossmann-like Domain"/>
    <property type="match status" value="1"/>
</dbReference>
<feature type="binding site" evidence="9">
    <location>
        <position position="31"/>
    </location>
    <ligand>
        <name>NADPH</name>
        <dbReference type="ChEBI" id="CHEBI:57783"/>
    </ligand>
</feature>
<dbReference type="SUPFAM" id="SSF51735">
    <property type="entry name" value="NAD(P)-binding Rossmann-fold domains"/>
    <property type="match status" value="1"/>
</dbReference>
<feature type="binding site" evidence="9">
    <location>
        <position position="257"/>
    </location>
    <ligand>
        <name>sn-glycerol 3-phosphate</name>
        <dbReference type="ChEBI" id="CHEBI:57597"/>
    </ligand>
</feature>
<comment type="catalytic activity">
    <reaction evidence="9 14">
        <text>sn-glycerol 3-phosphate + NADP(+) = dihydroxyacetone phosphate + NADPH + H(+)</text>
        <dbReference type="Rhea" id="RHEA:11096"/>
        <dbReference type="ChEBI" id="CHEBI:15378"/>
        <dbReference type="ChEBI" id="CHEBI:57597"/>
        <dbReference type="ChEBI" id="CHEBI:57642"/>
        <dbReference type="ChEBI" id="CHEBI:57783"/>
        <dbReference type="ChEBI" id="CHEBI:58349"/>
        <dbReference type="EC" id="1.1.1.94"/>
    </reaction>
</comment>
<dbReference type="PIRSF" id="PIRSF000114">
    <property type="entry name" value="Glycerol-3-P_dh"/>
    <property type="match status" value="1"/>
</dbReference>
<feature type="domain" description="Glycerol-3-phosphate dehydrogenase NAD-dependent N-terminal" evidence="15">
    <location>
        <begin position="4"/>
        <end position="156"/>
    </location>
</feature>
<comment type="function">
    <text evidence="9">Catalyzes the reduction of the glycolytic intermediate dihydroxyacetone phosphate (DHAP) to sn-glycerol 3-phosphate (G3P), the key precursor for phospholipid synthesis.</text>
</comment>
<proteinExistence type="inferred from homology"/>
<feature type="binding site" evidence="12">
    <location>
        <begin position="7"/>
        <end position="12"/>
    </location>
    <ligand>
        <name>NAD(+)</name>
        <dbReference type="ChEBI" id="CHEBI:57540"/>
    </ligand>
</feature>
<dbReference type="Pfam" id="PF01210">
    <property type="entry name" value="NAD_Gly3P_dh_N"/>
    <property type="match status" value="1"/>
</dbReference>
<feature type="binding site" evidence="11">
    <location>
        <begin position="256"/>
        <end position="257"/>
    </location>
    <ligand>
        <name>substrate</name>
    </ligand>
</feature>
<evidence type="ECO:0000256" key="12">
    <source>
        <dbReference type="PIRSR" id="PIRSR000114-3"/>
    </source>
</evidence>
<evidence type="ECO:0000256" key="1">
    <source>
        <dbReference type="ARBA" id="ARBA00011009"/>
    </source>
</evidence>
<feature type="binding site" evidence="9">
    <location>
        <position position="138"/>
    </location>
    <ligand>
        <name>sn-glycerol 3-phosphate</name>
        <dbReference type="ChEBI" id="CHEBI:57597"/>
    </ligand>
</feature>
<keyword evidence="9" id="KW-0547">Nucleotide-binding</keyword>
<dbReference type="GO" id="GO:0005975">
    <property type="term" value="P:carbohydrate metabolic process"/>
    <property type="evidence" value="ECO:0007669"/>
    <property type="project" value="InterPro"/>
</dbReference>
<dbReference type="NCBIfam" id="NF000942">
    <property type="entry name" value="PRK00094.1-4"/>
    <property type="match status" value="1"/>
</dbReference>
<evidence type="ECO:0000259" key="15">
    <source>
        <dbReference type="Pfam" id="PF01210"/>
    </source>
</evidence>
<organism evidence="17 18">
    <name type="scientific">Ereboglobus luteus</name>
    <dbReference type="NCBI Taxonomy" id="1796921"/>
    <lineage>
        <taxon>Bacteria</taxon>
        <taxon>Pseudomonadati</taxon>
        <taxon>Verrucomicrobiota</taxon>
        <taxon>Opitutia</taxon>
        <taxon>Opitutales</taxon>
        <taxon>Opitutaceae</taxon>
        <taxon>Ereboglobus</taxon>
    </lineage>
</organism>
<dbReference type="PANTHER" id="PTHR11728">
    <property type="entry name" value="GLYCEROL-3-PHOSPHATE DEHYDROGENASE"/>
    <property type="match status" value="1"/>
</dbReference>
<evidence type="ECO:0000256" key="2">
    <source>
        <dbReference type="ARBA" id="ARBA00022516"/>
    </source>
</evidence>
<evidence type="ECO:0000256" key="4">
    <source>
        <dbReference type="ARBA" id="ARBA00023002"/>
    </source>
</evidence>
<dbReference type="EMBL" id="CP023004">
    <property type="protein sequence ID" value="AWI08491.1"/>
    <property type="molecule type" value="Genomic_DNA"/>
</dbReference>
<dbReference type="GO" id="GO:0051287">
    <property type="term" value="F:NAD binding"/>
    <property type="evidence" value="ECO:0007669"/>
    <property type="project" value="InterPro"/>
</dbReference>
<dbReference type="PANTHER" id="PTHR11728:SF1">
    <property type="entry name" value="GLYCEROL-3-PHOSPHATE DEHYDROGENASE [NAD(+)] 2, CHLOROPLASTIC"/>
    <property type="match status" value="1"/>
</dbReference>
<keyword evidence="5 9" id="KW-0520">NAD</keyword>
<keyword evidence="8 9" id="KW-1208">Phospholipid metabolism</keyword>
<dbReference type="InterPro" id="IPR006168">
    <property type="entry name" value="G3P_DH_NAD-dep"/>
</dbReference>
<evidence type="ECO:0000256" key="11">
    <source>
        <dbReference type="PIRSR" id="PIRSR000114-2"/>
    </source>
</evidence>
<dbReference type="InterPro" id="IPR011128">
    <property type="entry name" value="G3P_DH_NAD-dep_N"/>
</dbReference>
<dbReference type="GO" id="GO:0006650">
    <property type="term" value="P:glycerophospholipid metabolic process"/>
    <property type="evidence" value="ECO:0007669"/>
    <property type="project" value="UniProtKB-UniRule"/>
</dbReference>
<feature type="binding site" evidence="9">
    <location>
        <position position="192"/>
    </location>
    <ligand>
        <name>sn-glycerol 3-phosphate</name>
        <dbReference type="ChEBI" id="CHEBI:57597"/>
    </ligand>
</feature>
<dbReference type="OrthoDB" id="9812273at2"/>
<evidence type="ECO:0000256" key="6">
    <source>
        <dbReference type="ARBA" id="ARBA00023098"/>
    </source>
</evidence>
<dbReference type="PRINTS" id="PR00077">
    <property type="entry name" value="GPDHDRGNASE"/>
</dbReference>
<keyword evidence="18" id="KW-1185">Reference proteome</keyword>
<feature type="binding site" evidence="9">
    <location>
        <position position="282"/>
    </location>
    <ligand>
        <name>NADPH</name>
        <dbReference type="ChEBI" id="CHEBI:57783"/>
    </ligand>
</feature>
<dbReference type="EC" id="1.1.1.94" evidence="9"/>
<evidence type="ECO:0000256" key="9">
    <source>
        <dbReference type="HAMAP-Rule" id="MF_00394"/>
    </source>
</evidence>
<evidence type="ECO:0000256" key="10">
    <source>
        <dbReference type="PIRSR" id="PIRSR000114-1"/>
    </source>
</evidence>
<dbReference type="GO" id="GO:0005829">
    <property type="term" value="C:cytosol"/>
    <property type="evidence" value="ECO:0007669"/>
    <property type="project" value="TreeGrafter"/>
</dbReference>
<dbReference type="SUPFAM" id="SSF48179">
    <property type="entry name" value="6-phosphogluconate dehydrogenase C-terminal domain-like"/>
    <property type="match status" value="1"/>
</dbReference>
<evidence type="ECO:0000313" key="18">
    <source>
        <dbReference type="Proteomes" id="UP000244896"/>
    </source>
</evidence>
<sequence length="332" mass="34966">MNFAVIGAGAWGTAFAIHLSRLGHPATLVPRRFEQALALASGHENTEHLPGVEIPSSVQIGHELTPVLMEAEVVLLACPAQALRETCGRIQKNRAHATQLRFVISLAKGVETGTHLRPSEIINATIPGVRAGILSGPTNAGEVALGKLAAMVLATARACSDTAEIQAAISGPNLRVYTSDDIVGVELGGALKNVYAIAAGVCDGLRRGDNVKAALLTRALAEMIRVGQALGARPETFYGLSGFGDLIATSYGSWSRNRTFGQHLAEGRTAGEIISTSHSVIEGYRTAQSLAGLCAERGIDTPVLNEIHAVLFKQKPLDQTITDLMGRNLKAE</sequence>
<evidence type="ECO:0000256" key="5">
    <source>
        <dbReference type="ARBA" id="ARBA00023027"/>
    </source>
</evidence>
<feature type="binding site" evidence="9">
    <location>
        <position position="255"/>
    </location>
    <ligand>
        <name>sn-glycerol 3-phosphate</name>
        <dbReference type="ChEBI" id="CHEBI:57597"/>
    </ligand>
</feature>
<feature type="binding site" evidence="9">
    <location>
        <position position="11"/>
    </location>
    <ligand>
        <name>NADPH</name>
        <dbReference type="ChEBI" id="CHEBI:57783"/>
    </ligand>
</feature>
<evidence type="ECO:0000256" key="13">
    <source>
        <dbReference type="RuleBase" id="RU000437"/>
    </source>
</evidence>
<evidence type="ECO:0000256" key="7">
    <source>
        <dbReference type="ARBA" id="ARBA00023209"/>
    </source>
</evidence>
<feature type="binding site" evidence="9">
    <location>
        <position position="280"/>
    </location>
    <ligand>
        <name>NADPH</name>
        <dbReference type="ChEBI" id="CHEBI:57783"/>
    </ligand>
</feature>
<feature type="binding site" evidence="12">
    <location>
        <position position="256"/>
    </location>
    <ligand>
        <name>NAD(+)</name>
        <dbReference type="ChEBI" id="CHEBI:57540"/>
    </ligand>
</feature>
<evidence type="ECO:0000256" key="3">
    <source>
        <dbReference type="ARBA" id="ARBA00022857"/>
    </source>
</evidence>
<feature type="binding site" evidence="9">
    <location>
        <position position="32"/>
    </location>
    <ligand>
        <name>NADPH</name>
        <dbReference type="ChEBI" id="CHEBI:57783"/>
    </ligand>
</feature>
<feature type="binding site" evidence="9">
    <location>
        <position position="256"/>
    </location>
    <ligand>
        <name>sn-glycerol 3-phosphate</name>
        <dbReference type="ChEBI" id="CHEBI:57597"/>
    </ligand>
</feature>
<feature type="binding site" evidence="9">
    <location>
        <position position="245"/>
    </location>
    <ligand>
        <name>sn-glycerol 3-phosphate</name>
        <dbReference type="ChEBI" id="CHEBI:57597"/>
    </ligand>
</feature>
<comment type="similarity">
    <text evidence="1 9 13">Belongs to the NAD-dependent glycerol-3-phosphate dehydrogenase family.</text>
</comment>
<dbReference type="GO" id="GO:0141153">
    <property type="term" value="F:glycerol-3-phosphate dehydrogenase (NADP+) activity"/>
    <property type="evidence" value="ECO:0007669"/>
    <property type="project" value="RHEA"/>
</dbReference>
<dbReference type="KEGG" id="elut:CKA38_03805"/>
<reference evidence="17 18" key="1">
    <citation type="journal article" date="2018" name="Syst. Appl. Microbiol.">
        <title>Ereboglobus luteus gen. nov. sp. nov. from cockroach guts, and new insights into the oxygen relationship of the genera Opitutus and Didymococcus (Verrucomicrobia: Opitutaceae).</title>
        <authorList>
            <person name="Tegtmeier D."/>
            <person name="Belitz A."/>
            <person name="Radek R."/>
            <person name="Heimerl T."/>
            <person name="Brune A."/>
        </authorList>
    </citation>
    <scope>NUCLEOTIDE SEQUENCE [LARGE SCALE GENOMIC DNA]</scope>
    <source>
        <strain evidence="17 18">Ho45</strain>
    </source>
</reference>
<dbReference type="GO" id="GO:0141152">
    <property type="term" value="F:glycerol-3-phosphate dehydrogenase (NAD+) activity"/>
    <property type="evidence" value="ECO:0007669"/>
    <property type="project" value="RHEA"/>
</dbReference>
<feature type="binding site" evidence="12">
    <location>
        <position position="140"/>
    </location>
    <ligand>
        <name>NAD(+)</name>
        <dbReference type="ChEBI" id="CHEBI:57540"/>
    </ligand>
</feature>
<dbReference type="AlphaFoldDB" id="A0A2U8E0Z3"/>
<comment type="subcellular location">
    <subcellularLocation>
        <location evidence="9">Cytoplasm</location>
    </subcellularLocation>
</comment>
<protein>
    <recommendedName>
        <fullName evidence="9">Glycerol-3-phosphate dehydrogenase [NAD(P)+]</fullName>
        <ecNumber evidence="9">1.1.1.94</ecNumber>
    </recommendedName>
    <alternativeName>
        <fullName evidence="9">NAD(P)(+)-dependent glycerol-3-phosphate dehydrogenase</fullName>
    </alternativeName>
    <alternativeName>
        <fullName evidence="9">NAD(P)H-dependent dihydroxyacetone-phosphate reductase</fullName>
    </alternativeName>
</protein>
<evidence type="ECO:0000256" key="8">
    <source>
        <dbReference type="ARBA" id="ARBA00023264"/>
    </source>
</evidence>
<evidence type="ECO:0000259" key="16">
    <source>
        <dbReference type="Pfam" id="PF07479"/>
    </source>
</evidence>
<keyword evidence="7 9" id="KW-0594">Phospholipid biosynthesis</keyword>
<dbReference type="GO" id="GO:0046167">
    <property type="term" value="P:glycerol-3-phosphate biosynthetic process"/>
    <property type="evidence" value="ECO:0007669"/>
    <property type="project" value="UniProtKB-UniRule"/>
</dbReference>
<feature type="binding site" evidence="9">
    <location>
        <position position="108"/>
    </location>
    <ligand>
        <name>sn-glycerol 3-phosphate</name>
        <dbReference type="ChEBI" id="CHEBI:57597"/>
    </ligand>
</feature>
<comment type="caution">
    <text evidence="9">Lacks conserved residue(s) required for the propagation of feature annotation.</text>
</comment>
<feature type="binding site" evidence="9">
    <location>
        <position position="108"/>
    </location>
    <ligand>
        <name>NADPH</name>
        <dbReference type="ChEBI" id="CHEBI:57783"/>
    </ligand>
</feature>
<dbReference type="GO" id="GO:0046168">
    <property type="term" value="P:glycerol-3-phosphate catabolic process"/>
    <property type="evidence" value="ECO:0007669"/>
    <property type="project" value="InterPro"/>
</dbReference>